<gene>
    <name evidence="2" type="ORF">SAMN05216244_2583</name>
</gene>
<dbReference type="Gene3D" id="3.90.70.10">
    <property type="entry name" value="Cysteine proteinases"/>
    <property type="match status" value="1"/>
</dbReference>
<dbReference type="PANTHER" id="PTHR37806:SF1">
    <property type="entry name" value="PEPTIDASE C39-LIKE DOMAIN-CONTAINING PROTEIN"/>
    <property type="match status" value="1"/>
</dbReference>
<accession>A0A1G9TH68</accession>
<dbReference type="CDD" id="cd02549">
    <property type="entry name" value="Peptidase_C39A"/>
    <property type="match status" value="1"/>
</dbReference>
<organism evidence="2 3">
    <name type="scientific">Sediminibacillus halophilus</name>
    <dbReference type="NCBI Taxonomy" id="482461"/>
    <lineage>
        <taxon>Bacteria</taxon>
        <taxon>Bacillati</taxon>
        <taxon>Bacillota</taxon>
        <taxon>Bacilli</taxon>
        <taxon>Bacillales</taxon>
        <taxon>Bacillaceae</taxon>
        <taxon>Sediminibacillus</taxon>
    </lineage>
</organism>
<name>A0A1G9TH68_9BACI</name>
<feature type="domain" description="Peptidase C39-like" evidence="1">
    <location>
        <begin position="182"/>
        <end position="342"/>
    </location>
</feature>
<dbReference type="InterPro" id="IPR039563">
    <property type="entry name" value="Peptidase_C39_single_dom"/>
</dbReference>
<sequence>MILLKKLLILLPLICLASIFYLFFKTTVLPAKVETKTTAADTSLKPAPTPVVESDAELKIGENQVSNPVLRKGDEYYLPAGPILAYHPSTELAYDAILQVATATVEDERFYFPQTQDNNYKERLQALETESIEQEQVIPYKNKLYATADFLKQLDIPIAKQEQADDPLFILNIPEEKAKLPLDVPLIEQMAAPRLYNGCEVTSLAMILNYHGIDVTKNELAENVNVVPLTYENGLKGDPNEGFVGNMADGPGLGVYHGPMLDLAKQYVDDRAVDLTGSSPDAIYQSLDKGLPVWIITTSSFAPVGGFETWQTPNGEIEVTYSLHSVAVTGYEDEYVYINDPYGGKNKQVDRDNFEKAWEQMGSQAIVIEK</sequence>
<dbReference type="EMBL" id="FNHF01000003">
    <property type="protein sequence ID" value="SDM46983.1"/>
    <property type="molecule type" value="Genomic_DNA"/>
</dbReference>
<evidence type="ECO:0000313" key="3">
    <source>
        <dbReference type="Proteomes" id="UP000182347"/>
    </source>
</evidence>
<dbReference type="Pfam" id="PF13529">
    <property type="entry name" value="Peptidase_C39_2"/>
    <property type="match status" value="1"/>
</dbReference>
<protein>
    <submittedName>
        <fullName evidence="2">Uncharacterized protein YvpB</fullName>
    </submittedName>
</protein>
<reference evidence="3" key="1">
    <citation type="submission" date="2016-10" db="EMBL/GenBank/DDBJ databases">
        <authorList>
            <person name="Varghese N."/>
            <person name="Submissions S."/>
        </authorList>
    </citation>
    <scope>NUCLEOTIDE SEQUENCE [LARGE SCALE GENOMIC DNA]</scope>
    <source>
        <strain evidence="3">CGMCC 1.6199</strain>
    </source>
</reference>
<dbReference type="Proteomes" id="UP000182347">
    <property type="component" value="Unassembled WGS sequence"/>
</dbReference>
<dbReference type="AlphaFoldDB" id="A0A1G9TH68"/>
<evidence type="ECO:0000313" key="2">
    <source>
        <dbReference type="EMBL" id="SDM46983.1"/>
    </source>
</evidence>
<dbReference type="PANTHER" id="PTHR37806">
    <property type="entry name" value="LMO0724 PROTEIN"/>
    <property type="match status" value="1"/>
</dbReference>
<evidence type="ECO:0000259" key="1">
    <source>
        <dbReference type="Pfam" id="PF13529"/>
    </source>
</evidence>
<keyword evidence="3" id="KW-1185">Reference proteome</keyword>
<dbReference type="STRING" id="482461.SAMN05216244_2583"/>
<proteinExistence type="predicted"/>
<dbReference type="InterPro" id="IPR039564">
    <property type="entry name" value="Peptidase_C39-like"/>
</dbReference>